<dbReference type="InterPro" id="IPR011527">
    <property type="entry name" value="ABC1_TM_dom"/>
</dbReference>
<keyword evidence="10 13" id="KW-0472">Membrane</keyword>
<dbReference type="GO" id="GO:0005774">
    <property type="term" value="C:vacuolar membrane"/>
    <property type="evidence" value="ECO:0007669"/>
    <property type="project" value="UniProtKB-SubCell"/>
</dbReference>
<dbReference type="InterPro" id="IPR017871">
    <property type="entry name" value="ABC_transporter-like_CS"/>
</dbReference>
<dbReference type="InterPro" id="IPR027417">
    <property type="entry name" value="P-loop_NTPase"/>
</dbReference>
<feature type="transmembrane region" description="Helical" evidence="13">
    <location>
        <begin position="37"/>
        <end position="57"/>
    </location>
</feature>
<sequence>MNVLYFMDEFCGSKFWDANLTWYTEDPDLTPCFEKTVLVWLPGLFLLAFLPLEFCWINQSRAKHIPWSWLNISKIVVVGLLMIVSVANLAYVSQQGAGYPADFAAPIVQFLVYSLIMIMVLLHKNNGLQVSYLLYFVSLLLVLCQTPQIYSYIRIYLNSDFEDAFLTSMNVATYALHCAWFFLQFFCDKQPLYNEHPNQERPSPESSASVPSRLTFAWFTPLVKLGARKPLEASDMITLNHENTSKGIVPRFDKNWTVSVENTNRPKISYDKRSSKVGFYRTVRPQTSILVALFKTFGPSFLVGSLIKFFQDIFIFVNPQLLKLVISFVSSDESLWKGCMYATLMFIMSIIQMFLLSRYFLTMNFLGNRITTALISAIYRKSLKLSNAARKQSTLGEVVNLMAVDASSFQQLMVSLNLVWSAPLQITLALYFLWQLLGPAVLAGLAVMILMVPANVWLVRRNRSLRIRQMKHKDERIKTMNEVLSGIKVLKLYAWEPSFEQKIANIRQKEINVLRTAAYYNSCSLFVFSMTPYLVALASFATFVLYDDRNILDAQTAFVSLSLFNILRFPLAMLPQVMNSLVMTAVSMKRINKFLNNEELDPHSVTHDQTERDPIVVENGTFSWDSSDDNSTVLRNINLRVPAGSLVAVVGAVGSGKSSLLAAVLGEMEKLSGKVNTKGNIAYVPQLAWVQNATLRKNITCAHAFDKGTFKKVIKACALEQDLEILPGGDMTEIGEKGINLSGGQKQRISLARAVYSQADVYLLDDPLSAVDSHVGKHIFENVIGPTSVLHKKCCRPGCW</sequence>
<feature type="transmembrane region" description="Helical" evidence="13">
    <location>
        <begin position="69"/>
        <end position="91"/>
    </location>
</feature>
<dbReference type="GO" id="GO:0015431">
    <property type="term" value="F:ABC-type glutathione S-conjugate transporter activity"/>
    <property type="evidence" value="ECO:0007669"/>
    <property type="project" value="UniProtKB-EC"/>
</dbReference>
<feature type="transmembrane region" description="Helical" evidence="13">
    <location>
        <begin position="289"/>
        <end position="310"/>
    </location>
</feature>
<reference evidence="16" key="1">
    <citation type="submission" date="2015-11" db="EMBL/GenBank/DDBJ databases">
        <title>De novo transcriptome assembly of four potential Pierce s Disease insect vectors from Arizona vineyards.</title>
        <authorList>
            <person name="Tassone E.E."/>
        </authorList>
    </citation>
    <scope>NUCLEOTIDE SEQUENCE</scope>
</reference>
<dbReference type="PANTHER" id="PTHR24223:SF443">
    <property type="entry name" value="MULTIDRUG-RESISTANCE LIKE PROTEIN 1, ISOFORM I"/>
    <property type="match status" value="1"/>
</dbReference>
<dbReference type="PANTHER" id="PTHR24223">
    <property type="entry name" value="ATP-BINDING CASSETTE SUB-FAMILY C"/>
    <property type="match status" value="1"/>
</dbReference>
<dbReference type="InterPro" id="IPR050173">
    <property type="entry name" value="ABC_transporter_C-like"/>
</dbReference>
<comment type="similarity">
    <text evidence="2">Belongs to the ABC transporter superfamily. ABCC family. Conjugate transporter (TC 3.A.1.208) subfamily.</text>
</comment>
<keyword evidence="8" id="KW-0067">ATP-binding</keyword>
<keyword evidence="7" id="KW-0547">Nucleotide-binding</keyword>
<dbReference type="Pfam" id="PF00005">
    <property type="entry name" value="ABC_tran"/>
    <property type="match status" value="1"/>
</dbReference>
<dbReference type="Pfam" id="PF24357">
    <property type="entry name" value="TMD0_ABC"/>
    <property type="match status" value="1"/>
</dbReference>
<dbReference type="InterPro" id="IPR056227">
    <property type="entry name" value="TMD0_ABC"/>
</dbReference>
<protein>
    <recommendedName>
        <fullName evidence="11">ABC-type glutathione-S-conjugate transporter</fullName>
        <ecNumber evidence="11">7.6.2.3</ecNumber>
    </recommendedName>
</protein>
<dbReference type="GO" id="GO:0016887">
    <property type="term" value="F:ATP hydrolysis activity"/>
    <property type="evidence" value="ECO:0007669"/>
    <property type="project" value="InterPro"/>
</dbReference>
<feature type="domain" description="ABC transmembrane type-1" evidence="15">
    <location>
        <begin position="302"/>
        <end position="583"/>
    </location>
</feature>
<proteinExistence type="inferred from homology"/>
<comment type="subcellular location">
    <subcellularLocation>
        <location evidence="1">Vacuole membrane</location>
        <topology evidence="1">Multi-pass membrane protein</topology>
    </subcellularLocation>
</comment>
<dbReference type="Gene3D" id="1.20.1560.10">
    <property type="entry name" value="ABC transporter type 1, transmembrane domain"/>
    <property type="match status" value="1"/>
</dbReference>
<feature type="transmembrane region" description="Helical" evidence="13">
    <location>
        <begin position="440"/>
        <end position="459"/>
    </location>
</feature>
<dbReference type="GO" id="GO:0005524">
    <property type="term" value="F:ATP binding"/>
    <property type="evidence" value="ECO:0007669"/>
    <property type="project" value="UniProtKB-KW"/>
</dbReference>
<evidence type="ECO:0000256" key="10">
    <source>
        <dbReference type="ARBA" id="ARBA00023136"/>
    </source>
</evidence>
<dbReference type="GO" id="GO:0000323">
    <property type="term" value="C:lytic vacuole"/>
    <property type="evidence" value="ECO:0007669"/>
    <property type="project" value="UniProtKB-ARBA"/>
</dbReference>
<dbReference type="SUPFAM" id="SSF90123">
    <property type="entry name" value="ABC transporter transmembrane region"/>
    <property type="match status" value="1"/>
</dbReference>
<accession>A0A1B6M363</accession>
<dbReference type="InterPro" id="IPR003593">
    <property type="entry name" value="AAA+_ATPase"/>
</dbReference>
<evidence type="ECO:0000256" key="13">
    <source>
        <dbReference type="SAM" id="Phobius"/>
    </source>
</evidence>
<evidence type="ECO:0000256" key="11">
    <source>
        <dbReference type="ARBA" id="ARBA00024220"/>
    </source>
</evidence>
<evidence type="ECO:0000256" key="8">
    <source>
        <dbReference type="ARBA" id="ARBA00022840"/>
    </source>
</evidence>
<dbReference type="InterPro" id="IPR036640">
    <property type="entry name" value="ABC1_TM_sf"/>
</dbReference>
<evidence type="ECO:0000256" key="7">
    <source>
        <dbReference type="ARBA" id="ARBA00022741"/>
    </source>
</evidence>
<evidence type="ECO:0000256" key="4">
    <source>
        <dbReference type="ARBA" id="ARBA00022554"/>
    </source>
</evidence>
<dbReference type="PROSITE" id="PS00211">
    <property type="entry name" value="ABC_TRANSPORTER_1"/>
    <property type="match status" value="1"/>
</dbReference>
<evidence type="ECO:0000256" key="1">
    <source>
        <dbReference type="ARBA" id="ARBA00004128"/>
    </source>
</evidence>
<keyword evidence="6" id="KW-0677">Repeat</keyword>
<feature type="transmembrane region" description="Helical" evidence="13">
    <location>
        <begin position="165"/>
        <end position="183"/>
    </location>
</feature>
<dbReference type="SUPFAM" id="SSF52540">
    <property type="entry name" value="P-loop containing nucleoside triphosphate hydrolases"/>
    <property type="match status" value="1"/>
</dbReference>
<feature type="transmembrane region" description="Helical" evidence="13">
    <location>
        <begin position="340"/>
        <end position="361"/>
    </location>
</feature>
<evidence type="ECO:0000256" key="2">
    <source>
        <dbReference type="ARBA" id="ARBA00009726"/>
    </source>
</evidence>
<feature type="domain" description="ABC transporter" evidence="14">
    <location>
        <begin position="615"/>
        <end position="797"/>
    </location>
</feature>
<keyword evidence="5 13" id="KW-0812">Transmembrane</keyword>
<evidence type="ECO:0000256" key="12">
    <source>
        <dbReference type="ARBA" id="ARBA00047523"/>
    </source>
</evidence>
<feature type="transmembrane region" description="Helical" evidence="13">
    <location>
        <begin position="566"/>
        <end position="586"/>
    </location>
</feature>
<evidence type="ECO:0000256" key="9">
    <source>
        <dbReference type="ARBA" id="ARBA00022989"/>
    </source>
</evidence>
<dbReference type="CDD" id="cd03250">
    <property type="entry name" value="ABCC_MRP_domain1"/>
    <property type="match status" value="1"/>
</dbReference>
<evidence type="ECO:0000313" key="16">
    <source>
        <dbReference type="EMBL" id="JAT30348.1"/>
    </source>
</evidence>
<dbReference type="FunFam" id="1.20.1560.10:FF:000020">
    <property type="entry name" value="ABC metal ion transporter"/>
    <property type="match status" value="1"/>
</dbReference>
<dbReference type="AlphaFoldDB" id="A0A1B6M363"/>
<dbReference type="FunFam" id="3.40.50.300:FF:000997">
    <property type="entry name" value="Multidrug resistance-associated protein 1"/>
    <property type="match status" value="1"/>
</dbReference>
<dbReference type="InterPro" id="IPR003439">
    <property type="entry name" value="ABC_transporter-like_ATP-bd"/>
</dbReference>
<dbReference type="EMBL" id="GEBQ01009629">
    <property type="protein sequence ID" value="JAT30348.1"/>
    <property type="molecule type" value="Transcribed_RNA"/>
</dbReference>
<feature type="transmembrane region" description="Helical" evidence="13">
    <location>
        <begin position="134"/>
        <end position="153"/>
    </location>
</feature>
<dbReference type="PROSITE" id="PS50893">
    <property type="entry name" value="ABC_TRANSPORTER_2"/>
    <property type="match status" value="1"/>
</dbReference>
<dbReference type="SMART" id="SM00382">
    <property type="entry name" value="AAA"/>
    <property type="match status" value="1"/>
</dbReference>
<feature type="transmembrane region" description="Helical" evidence="13">
    <location>
        <begin position="103"/>
        <end position="122"/>
    </location>
</feature>
<evidence type="ECO:0000259" key="15">
    <source>
        <dbReference type="PROSITE" id="PS50929"/>
    </source>
</evidence>
<dbReference type="CDD" id="cd18595">
    <property type="entry name" value="ABC_6TM_MRP1_2_3_6_D1_like"/>
    <property type="match status" value="1"/>
</dbReference>
<evidence type="ECO:0000256" key="5">
    <source>
        <dbReference type="ARBA" id="ARBA00022692"/>
    </source>
</evidence>
<organism evidence="16">
    <name type="scientific">Graphocephala atropunctata</name>
    <dbReference type="NCBI Taxonomy" id="36148"/>
    <lineage>
        <taxon>Eukaryota</taxon>
        <taxon>Metazoa</taxon>
        <taxon>Ecdysozoa</taxon>
        <taxon>Arthropoda</taxon>
        <taxon>Hexapoda</taxon>
        <taxon>Insecta</taxon>
        <taxon>Pterygota</taxon>
        <taxon>Neoptera</taxon>
        <taxon>Paraneoptera</taxon>
        <taxon>Hemiptera</taxon>
        <taxon>Auchenorrhyncha</taxon>
        <taxon>Membracoidea</taxon>
        <taxon>Cicadellidae</taxon>
        <taxon>Cicadellinae</taxon>
        <taxon>Cicadellini</taxon>
        <taxon>Graphocephala</taxon>
    </lineage>
</organism>
<feature type="transmembrane region" description="Helical" evidence="13">
    <location>
        <begin position="412"/>
        <end position="434"/>
    </location>
</feature>
<gene>
    <name evidence="16" type="ORF">g.28620</name>
</gene>
<name>A0A1B6M363_9HEMI</name>
<evidence type="ECO:0000259" key="14">
    <source>
        <dbReference type="PROSITE" id="PS50893"/>
    </source>
</evidence>
<evidence type="ECO:0000256" key="6">
    <source>
        <dbReference type="ARBA" id="ARBA00022737"/>
    </source>
</evidence>
<dbReference type="Gene3D" id="3.40.50.300">
    <property type="entry name" value="P-loop containing nucleotide triphosphate hydrolases"/>
    <property type="match status" value="1"/>
</dbReference>
<dbReference type="Pfam" id="PF00664">
    <property type="entry name" value="ABC_membrane"/>
    <property type="match status" value="1"/>
</dbReference>
<comment type="catalytic activity">
    <reaction evidence="12">
        <text>leukotriene C4(in) + ATP + H2O = leukotriene C4(out) + ADP + phosphate + H(+)</text>
        <dbReference type="Rhea" id="RHEA:38963"/>
        <dbReference type="ChEBI" id="CHEBI:15377"/>
        <dbReference type="ChEBI" id="CHEBI:15378"/>
        <dbReference type="ChEBI" id="CHEBI:30616"/>
        <dbReference type="ChEBI" id="CHEBI:43474"/>
        <dbReference type="ChEBI" id="CHEBI:57973"/>
        <dbReference type="ChEBI" id="CHEBI:456216"/>
    </reaction>
    <physiologicalReaction direction="left-to-right" evidence="12">
        <dbReference type="Rhea" id="RHEA:38964"/>
    </physiologicalReaction>
</comment>
<feature type="transmembrane region" description="Helical" evidence="13">
    <location>
        <begin position="525"/>
        <end position="546"/>
    </location>
</feature>
<keyword evidence="3" id="KW-0813">Transport</keyword>
<evidence type="ECO:0000256" key="3">
    <source>
        <dbReference type="ARBA" id="ARBA00022448"/>
    </source>
</evidence>
<dbReference type="PROSITE" id="PS50929">
    <property type="entry name" value="ABC_TM1F"/>
    <property type="match status" value="1"/>
</dbReference>
<dbReference type="EC" id="7.6.2.3" evidence="11"/>
<keyword evidence="4" id="KW-0926">Vacuole</keyword>
<keyword evidence="9 13" id="KW-1133">Transmembrane helix</keyword>